<dbReference type="Proteomes" id="UP000304900">
    <property type="component" value="Unassembled WGS sequence"/>
</dbReference>
<dbReference type="EMBL" id="SZVO01000008">
    <property type="protein sequence ID" value="TKT90713.1"/>
    <property type="molecule type" value="Genomic_DNA"/>
</dbReference>
<accession>A0A4V6BJ57</accession>
<comment type="caution">
    <text evidence="1">The sequence shown here is derived from an EMBL/GenBank/DDBJ whole genome shotgun (WGS) entry which is preliminary data.</text>
</comment>
<protein>
    <submittedName>
        <fullName evidence="1">Uncharacterized protein</fullName>
    </submittedName>
</protein>
<keyword evidence="2" id="KW-1185">Reference proteome</keyword>
<sequence>MPGSELNGDKEASLQISYSSSASGNFLVTSGSIPVPSDNSEPLTIAIRKITATSFRPELTSLNN</sequence>
<dbReference type="RefSeq" id="WP_137341257.1">
    <property type="nucleotide sequence ID" value="NZ_BSQH01000003.1"/>
</dbReference>
<gene>
    <name evidence="1" type="ORF">FDK13_17235</name>
</gene>
<proteinExistence type="predicted"/>
<evidence type="ECO:0000313" key="1">
    <source>
        <dbReference type="EMBL" id="TKT90713.1"/>
    </source>
</evidence>
<dbReference type="AlphaFoldDB" id="A0A4V6BJ57"/>
<name>A0A4V6BJ57_9BACT</name>
<evidence type="ECO:0000313" key="2">
    <source>
        <dbReference type="Proteomes" id="UP000304900"/>
    </source>
</evidence>
<organism evidence="1 2">
    <name type="scientific">Dyadobacter frigoris</name>
    <dbReference type="NCBI Taxonomy" id="2576211"/>
    <lineage>
        <taxon>Bacteria</taxon>
        <taxon>Pseudomonadati</taxon>
        <taxon>Bacteroidota</taxon>
        <taxon>Cytophagia</taxon>
        <taxon>Cytophagales</taxon>
        <taxon>Spirosomataceae</taxon>
        <taxon>Dyadobacter</taxon>
    </lineage>
</organism>
<reference evidence="1 2" key="1">
    <citation type="submission" date="2019-05" db="EMBL/GenBank/DDBJ databases">
        <title>Dyadobacter AR-3-8 sp. nov., isolated from arctic soil.</title>
        <authorList>
            <person name="Chaudhary D.K."/>
        </authorList>
    </citation>
    <scope>NUCLEOTIDE SEQUENCE [LARGE SCALE GENOMIC DNA]</scope>
    <source>
        <strain evidence="1 2">AR-3-8</strain>
    </source>
</reference>